<dbReference type="Proteomes" id="UP000239561">
    <property type="component" value="Unassembled WGS sequence"/>
</dbReference>
<accession>A0A2S7DR58</accession>
<reference evidence="1 2" key="1">
    <citation type="submission" date="2016-08" db="EMBL/GenBank/DDBJ databases">
        <authorList>
            <person name="Seilhamer J.J."/>
        </authorList>
    </citation>
    <scope>NUCLEOTIDE SEQUENCE [LARGE SCALE GENOMIC DNA]</scope>
    <source>
        <strain evidence="1 2">CFBP2542</strain>
    </source>
</reference>
<evidence type="ECO:0000313" key="1">
    <source>
        <dbReference type="EMBL" id="PPU76301.1"/>
    </source>
</evidence>
<name>A0A2S7DR58_9XANT</name>
<dbReference type="AlphaFoldDB" id="A0A2S7DR58"/>
<comment type="caution">
    <text evidence="1">The sequence shown here is derived from an EMBL/GenBank/DDBJ whole genome shotgun (WGS) entry which is preliminary data.</text>
</comment>
<evidence type="ECO:0000313" key="2">
    <source>
        <dbReference type="Proteomes" id="UP000239561"/>
    </source>
</evidence>
<organism evidence="1 2">
    <name type="scientific">Xanthomonas cucurbitae</name>
    <dbReference type="NCBI Taxonomy" id="56453"/>
    <lineage>
        <taxon>Bacteria</taxon>
        <taxon>Pseudomonadati</taxon>
        <taxon>Pseudomonadota</taxon>
        <taxon>Gammaproteobacteria</taxon>
        <taxon>Lysobacterales</taxon>
        <taxon>Lysobacteraceae</taxon>
        <taxon>Xanthomonas</taxon>
    </lineage>
</organism>
<protein>
    <submittedName>
        <fullName evidence="1">Uncharacterized protein</fullName>
    </submittedName>
</protein>
<proteinExistence type="predicted"/>
<gene>
    <name evidence="1" type="ORF">XcuCFBP2542_10610</name>
</gene>
<sequence length="65" mass="7141">MGHAARIVAWPANLRSVALQAMTAVVSAVTPLARRTRFLCADVALFQRLHLPPHIEQRMYFGAAA</sequence>
<dbReference type="EMBL" id="MDED01000017">
    <property type="protein sequence ID" value="PPU76301.1"/>
    <property type="molecule type" value="Genomic_DNA"/>
</dbReference>